<sequence>MVTIDLDTRVEEVEEAVCPHITSKFLCAPGCPTGGIACFTTQCTNGCSISVGCKWLVALSQQSALEVKHPRPYLQGRFLRKVGHASYIGN</sequence>
<gene>
    <name evidence="1" type="ORF">HMPREF0045_00078</name>
</gene>
<proteinExistence type="predicted"/>
<dbReference type="AlphaFoldDB" id="G9PDJ5"/>
<name>G9PDJ5_9ACTO</name>
<protein>
    <submittedName>
        <fullName evidence="1">Uncharacterized protein</fullName>
    </submittedName>
</protein>
<dbReference type="EMBL" id="ACRN01000001">
    <property type="protein sequence ID" value="EHM89413.1"/>
    <property type="molecule type" value="Genomic_DNA"/>
</dbReference>
<accession>G9PDJ5</accession>
<dbReference type="STRING" id="435830.HMPREF0045_00078"/>
<evidence type="ECO:0000313" key="2">
    <source>
        <dbReference type="Proteomes" id="UP000003822"/>
    </source>
</evidence>
<keyword evidence="2" id="KW-1185">Reference proteome</keyword>
<reference evidence="1 2" key="1">
    <citation type="submission" date="2011-10" db="EMBL/GenBank/DDBJ databases">
        <title>The Genome Sequence of Actinomyces graevenitzii C83.</title>
        <authorList>
            <consortium name="The Broad Institute Genome Sequencing Platform"/>
            <consortium name="The Broad Institute Genome Sequencing Center for Infectious Disease"/>
            <person name="Earl A."/>
            <person name="Ward D."/>
            <person name="Feldgarden M."/>
            <person name="Gevers D."/>
            <person name="Sibley C.D."/>
            <person name="Field T.R."/>
            <person name="Grinwis M."/>
            <person name="Eshaghurshan C.S."/>
            <person name="Surette M.G."/>
            <person name="Young S.K."/>
            <person name="Zeng Q."/>
            <person name="Gargeya S."/>
            <person name="Fitzgerald M."/>
            <person name="Haas B."/>
            <person name="Abouelleil A."/>
            <person name="Alvarado L."/>
            <person name="Arachchi H.M."/>
            <person name="Berlin A."/>
            <person name="Brown A."/>
            <person name="Chapman S.B."/>
            <person name="Chen Z."/>
            <person name="Dunbar C."/>
            <person name="Freedman E."/>
            <person name="Gearin G."/>
            <person name="Goldberg J."/>
            <person name="Griggs A."/>
            <person name="Gujja S."/>
            <person name="Heiman D."/>
            <person name="Howarth C."/>
            <person name="Larson L."/>
            <person name="Lui A."/>
            <person name="MacDonald P.J.P."/>
            <person name="Montmayeur A."/>
            <person name="Murphy C."/>
            <person name="Neiman D."/>
            <person name="Pearson M."/>
            <person name="Priest M."/>
            <person name="Roberts A."/>
            <person name="Saif S."/>
            <person name="Shea T."/>
            <person name="Shenoy N."/>
            <person name="Sisk P."/>
            <person name="Stolte C."/>
            <person name="Sykes S."/>
            <person name="Wortman J."/>
            <person name="Nusbaum C."/>
            <person name="Birren B."/>
        </authorList>
    </citation>
    <scope>NUCLEOTIDE SEQUENCE [LARGE SCALE GENOMIC DNA]</scope>
    <source>
        <strain evidence="1 2">C83</strain>
    </source>
</reference>
<evidence type="ECO:0000313" key="1">
    <source>
        <dbReference type="EMBL" id="EHM89413.1"/>
    </source>
</evidence>
<dbReference type="HOGENOM" id="CLU_2603859_0_0_11"/>
<comment type="caution">
    <text evidence="1">The sequence shown here is derived from an EMBL/GenBank/DDBJ whole genome shotgun (WGS) entry which is preliminary data.</text>
</comment>
<organism evidence="1 2">
    <name type="scientific">Actinomyces graevenitzii C83</name>
    <dbReference type="NCBI Taxonomy" id="435830"/>
    <lineage>
        <taxon>Bacteria</taxon>
        <taxon>Bacillati</taxon>
        <taxon>Actinomycetota</taxon>
        <taxon>Actinomycetes</taxon>
        <taxon>Actinomycetales</taxon>
        <taxon>Actinomycetaceae</taxon>
        <taxon>Actinomyces</taxon>
    </lineage>
</organism>
<dbReference type="Proteomes" id="UP000003822">
    <property type="component" value="Unassembled WGS sequence"/>
</dbReference>